<keyword evidence="4" id="KW-0009">Actin-binding</keyword>
<evidence type="ECO:0000256" key="2">
    <source>
        <dbReference type="ARBA" id="ARBA00010058"/>
    </source>
</evidence>
<dbReference type="PANTHER" id="PTHR11604:SF0">
    <property type="entry name" value="PROFILIN"/>
    <property type="match status" value="1"/>
</dbReference>
<name>A0A387H7D6_9ACTN</name>
<sequence length="122" mass="12795">MTDWQSYVDDDLSGDLLTAAVIIDATDGATLAHSNGYGLKAGEGAAIIGKFETPVKAHVEGVAVNGVTYKVVEADERSIYGKNGDTGVALARTSTAIVIGYYNGQQPELARMLVDKVASYLV</sequence>
<proteinExistence type="inferred from homology"/>
<dbReference type="KEGG" id="shun:DWB77_00180"/>
<dbReference type="PRINTS" id="PR00392">
    <property type="entry name" value="PROFILIN"/>
</dbReference>
<evidence type="ECO:0000313" key="7">
    <source>
        <dbReference type="Proteomes" id="UP000271554"/>
    </source>
</evidence>
<dbReference type="OrthoDB" id="5236496at2"/>
<evidence type="ECO:0000256" key="5">
    <source>
        <dbReference type="ARBA" id="ARBA00023212"/>
    </source>
</evidence>
<dbReference type="PROSITE" id="PS00414">
    <property type="entry name" value="PROFILIN"/>
    <property type="match status" value="1"/>
</dbReference>
<dbReference type="CDD" id="cd00148">
    <property type="entry name" value="PROF"/>
    <property type="match status" value="1"/>
</dbReference>
<dbReference type="SUPFAM" id="SSF55770">
    <property type="entry name" value="Profilin (actin-binding protein)"/>
    <property type="match status" value="1"/>
</dbReference>
<dbReference type="GO" id="GO:0003785">
    <property type="term" value="F:actin monomer binding"/>
    <property type="evidence" value="ECO:0007669"/>
    <property type="project" value="TreeGrafter"/>
</dbReference>
<organism evidence="6 7">
    <name type="scientific">Streptomyces hundungensis</name>
    <dbReference type="NCBI Taxonomy" id="1077946"/>
    <lineage>
        <taxon>Bacteria</taxon>
        <taxon>Bacillati</taxon>
        <taxon>Actinomycetota</taxon>
        <taxon>Actinomycetes</taxon>
        <taxon>Kitasatosporales</taxon>
        <taxon>Streptomycetaceae</taxon>
        <taxon>Streptomyces</taxon>
    </lineage>
</organism>
<dbReference type="Pfam" id="PF00235">
    <property type="entry name" value="Profilin"/>
    <property type="match status" value="1"/>
</dbReference>
<dbReference type="InterPro" id="IPR036140">
    <property type="entry name" value="PFN_sf"/>
</dbReference>
<keyword evidence="7" id="KW-1185">Reference proteome</keyword>
<dbReference type="RefSeq" id="WP_120719429.1">
    <property type="nucleotide sequence ID" value="NZ_CP032698.1"/>
</dbReference>
<dbReference type="PANTHER" id="PTHR11604">
    <property type="entry name" value="PROFILIN"/>
    <property type="match status" value="1"/>
</dbReference>
<dbReference type="InterPro" id="IPR027310">
    <property type="entry name" value="Profilin_CS"/>
</dbReference>
<gene>
    <name evidence="6" type="ORF">DWB77_00180</name>
</gene>
<dbReference type="GO" id="GO:0005856">
    <property type="term" value="C:cytoskeleton"/>
    <property type="evidence" value="ECO:0007669"/>
    <property type="project" value="UniProtKB-SubCell"/>
</dbReference>
<dbReference type="Proteomes" id="UP000271554">
    <property type="component" value="Chromosome"/>
</dbReference>
<dbReference type="SMART" id="SM00392">
    <property type="entry name" value="PROF"/>
    <property type="match status" value="1"/>
</dbReference>
<evidence type="ECO:0000256" key="1">
    <source>
        <dbReference type="ARBA" id="ARBA00004245"/>
    </source>
</evidence>
<evidence type="ECO:0008006" key="8">
    <source>
        <dbReference type="Google" id="ProtNLM"/>
    </source>
</evidence>
<keyword evidence="5" id="KW-0206">Cytoskeleton</keyword>
<accession>A0A387H7D6</accession>
<dbReference type="GO" id="GO:0005938">
    <property type="term" value="C:cell cortex"/>
    <property type="evidence" value="ECO:0007669"/>
    <property type="project" value="TreeGrafter"/>
</dbReference>
<evidence type="ECO:0000313" key="6">
    <source>
        <dbReference type="EMBL" id="AYG78073.1"/>
    </source>
</evidence>
<reference evidence="6 7" key="1">
    <citation type="submission" date="2018-10" db="EMBL/GenBank/DDBJ databases">
        <title>Relationship between Morphology and Antimicrobial Activity in Streptomyces.</title>
        <authorList>
            <person name="Kang H.J."/>
            <person name="Kim S.B."/>
        </authorList>
    </citation>
    <scope>NUCLEOTIDE SEQUENCE [LARGE SCALE GENOMIC DNA]</scope>
    <source>
        <strain evidence="6 7">BH38</strain>
    </source>
</reference>
<dbReference type="PRINTS" id="PR01640">
    <property type="entry name" value="PROFILINPLNT"/>
</dbReference>
<dbReference type="AlphaFoldDB" id="A0A387H7D6"/>
<evidence type="ECO:0000256" key="3">
    <source>
        <dbReference type="ARBA" id="ARBA00022490"/>
    </source>
</evidence>
<comment type="similarity">
    <text evidence="2">Belongs to the profilin family.</text>
</comment>
<dbReference type="InterPro" id="IPR048278">
    <property type="entry name" value="PFN"/>
</dbReference>
<dbReference type="Gene3D" id="3.30.450.30">
    <property type="entry name" value="Dynein light chain 2a, cytoplasmic"/>
    <property type="match status" value="1"/>
</dbReference>
<evidence type="ECO:0000256" key="4">
    <source>
        <dbReference type="ARBA" id="ARBA00023203"/>
    </source>
</evidence>
<dbReference type="InterPro" id="IPR005455">
    <property type="entry name" value="PFN_euk"/>
</dbReference>
<dbReference type="EMBL" id="CP032698">
    <property type="protein sequence ID" value="AYG78073.1"/>
    <property type="molecule type" value="Genomic_DNA"/>
</dbReference>
<protein>
    <recommendedName>
        <fullName evidence="8">Profilin</fullName>
    </recommendedName>
</protein>
<keyword evidence="3" id="KW-0963">Cytoplasm</keyword>
<comment type="subcellular location">
    <subcellularLocation>
        <location evidence="1">Cytoplasm</location>
        <location evidence="1">Cytoskeleton</location>
    </subcellularLocation>
</comment>